<organism evidence="2 3">
    <name type="scientific">Helianthus annuus</name>
    <name type="common">Common sunflower</name>
    <dbReference type="NCBI Taxonomy" id="4232"/>
    <lineage>
        <taxon>Eukaryota</taxon>
        <taxon>Viridiplantae</taxon>
        <taxon>Streptophyta</taxon>
        <taxon>Embryophyta</taxon>
        <taxon>Tracheophyta</taxon>
        <taxon>Spermatophyta</taxon>
        <taxon>Magnoliopsida</taxon>
        <taxon>eudicotyledons</taxon>
        <taxon>Gunneridae</taxon>
        <taxon>Pentapetalae</taxon>
        <taxon>asterids</taxon>
        <taxon>campanulids</taxon>
        <taxon>Asterales</taxon>
        <taxon>Asteraceae</taxon>
        <taxon>Asteroideae</taxon>
        <taxon>Heliantheae alliance</taxon>
        <taxon>Heliantheae</taxon>
        <taxon>Helianthus</taxon>
    </lineage>
</organism>
<keyword evidence="3" id="KW-1185">Reference proteome</keyword>
<gene>
    <name evidence="2" type="ORF">HannXRQ_Chr11g0352551</name>
</gene>
<evidence type="ECO:0000313" key="2">
    <source>
        <dbReference type="EMBL" id="OTG09406.1"/>
    </source>
</evidence>
<dbReference type="InParanoid" id="A0A251TFL6"/>
<evidence type="ECO:0000313" key="3">
    <source>
        <dbReference type="Proteomes" id="UP000215914"/>
    </source>
</evidence>
<feature type="region of interest" description="Disordered" evidence="1">
    <location>
        <begin position="30"/>
        <end position="55"/>
    </location>
</feature>
<name>A0A251TFL6_HELAN</name>
<sequence>MRSRLRTLKNNKITSWVRIGFPWVNPKPTHSPFSSHLPRPNHHHPTTSIPPSSIPPYSDHQPLLLLTTIAASPPLRFSPTK</sequence>
<dbReference type="AlphaFoldDB" id="A0A251TFL6"/>
<protein>
    <submittedName>
        <fullName evidence="2">Uncharacterized protein</fullName>
    </submittedName>
</protein>
<reference evidence="3" key="1">
    <citation type="journal article" date="2017" name="Nature">
        <title>The sunflower genome provides insights into oil metabolism, flowering and Asterid evolution.</title>
        <authorList>
            <person name="Badouin H."/>
            <person name="Gouzy J."/>
            <person name="Grassa C.J."/>
            <person name="Murat F."/>
            <person name="Staton S.E."/>
            <person name="Cottret L."/>
            <person name="Lelandais-Briere C."/>
            <person name="Owens G.L."/>
            <person name="Carrere S."/>
            <person name="Mayjonade B."/>
            <person name="Legrand L."/>
            <person name="Gill N."/>
            <person name="Kane N.C."/>
            <person name="Bowers J.E."/>
            <person name="Hubner S."/>
            <person name="Bellec A."/>
            <person name="Berard A."/>
            <person name="Berges H."/>
            <person name="Blanchet N."/>
            <person name="Boniface M.C."/>
            <person name="Brunel D."/>
            <person name="Catrice O."/>
            <person name="Chaidir N."/>
            <person name="Claudel C."/>
            <person name="Donnadieu C."/>
            <person name="Faraut T."/>
            <person name="Fievet G."/>
            <person name="Helmstetter N."/>
            <person name="King M."/>
            <person name="Knapp S.J."/>
            <person name="Lai Z."/>
            <person name="Le Paslier M.C."/>
            <person name="Lippi Y."/>
            <person name="Lorenzon L."/>
            <person name="Mandel J.R."/>
            <person name="Marage G."/>
            <person name="Marchand G."/>
            <person name="Marquand E."/>
            <person name="Bret-Mestries E."/>
            <person name="Morien E."/>
            <person name="Nambeesan S."/>
            <person name="Nguyen T."/>
            <person name="Pegot-Espagnet P."/>
            <person name="Pouilly N."/>
            <person name="Raftis F."/>
            <person name="Sallet E."/>
            <person name="Schiex T."/>
            <person name="Thomas J."/>
            <person name="Vandecasteele C."/>
            <person name="Vares D."/>
            <person name="Vear F."/>
            <person name="Vautrin S."/>
            <person name="Crespi M."/>
            <person name="Mangin B."/>
            <person name="Burke J.M."/>
            <person name="Salse J."/>
            <person name="Munos S."/>
            <person name="Vincourt P."/>
            <person name="Rieseberg L.H."/>
            <person name="Langlade N.B."/>
        </authorList>
    </citation>
    <scope>NUCLEOTIDE SEQUENCE [LARGE SCALE GENOMIC DNA]</scope>
    <source>
        <strain evidence="3">cv. SF193</strain>
    </source>
</reference>
<dbReference type="Proteomes" id="UP000215914">
    <property type="component" value="Chromosome 11"/>
</dbReference>
<proteinExistence type="predicted"/>
<dbReference type="EMBL" id="CM007900">
    <property type="protein sequence ID" value="OTG09406.1"/>
    <property type="molecule type" value="Genomic_DNA"/>
</dbReference>
<accession>A0A251TFL6</accession>
<evidence type="ECO:0000256" key="1">
    <source>
        <dbReference type="SAM" id="MobiDB-lite"/>
    </source>
</evidence>